<dbReference type="Proteomes" id="UP000095282">
    <property type="component" value="Unplaced"/>
</dbReference>
<evidence type="ECO:0000256" key="1">
    <source>
        <dbReference type="SAM" id="MobiDB-lite"/>
    </source>
</evidence>
<organism evidence="2 3">
    <name type="scientific">Caenorhabditis tropicalis</name>
    <dbReference type="NCBI Taxonomy" id="1561998"/>
    <lineage>
        <taxon>Eukaryota</taxon>
        <taxon>Metazoa</taxon>
        <taxon>Ecdysozoa</taxon>
        <taxon>Nematoda</taxon>
        <taxon>Chromadorea</taxon>
        <taxon>Rhabditida</taxon>
        <taxon>Rhabditina</taxon>
        <taxon>Rhabditomorpha</taxon>
        <taxon>Rhabditoidea</taxon>
        <taxon>Rhabditidae</taxon>
        <taxon>Peloderinae</taxon>
        <taxon>Caenorhabditis</taxon>
    </lineage>
</organism>
<sequence length="77" mass="9223">MFDLMEHLRNEEDHTRMDMQELAHNPNFKTSKDRTIRNLEKDRALLKAVQNTPNLPLRPLRDYQLLLSFVTAKCQRD</sequence>
<dbReference type="STRING" id="1561998.A0A1I7TR13"/>
<feature type="compositionally biased region" description="Basic and acidic residues" evidence="1">
    <location>
        <begin position="1"/>
        <end position="21"/>
    </location>
</feature>
<feature type="region of interest" description="Disordered" evidence="1">
    <location>
        <begin position="1"/>
        <end position="32"/>
    </location>
</feature>
<protein>
    <submittedName>
        <fullName evidence="3">DUF465 domain-containing protein</fullName>
    </submittedName>
</protein>
<keyword evidence="2" id="KW-1185">Reference proteome</keyword>
<evidence type="ECO:0000313" key="2">
    <source>
        <dbReference type="Proteomes" id="UP000095282"/>
    </source>
</evidence>
<evidence type="ECO:0000313" key="3">
    <source>
        <dbReference type="WBParaSite" id="Csp11.Scaffold629.g10909.t1"/>
    </source>
</evidence>
<dbReference type="AlphaFoldDB" id="A0A1I7TR13"/>
<reference evidence="3" key="1">
    <citation type="submission" date="2016-11" db="UniProtKB">
        <authorList>
            <consortium name="WormBaseParasite"/>
        </authorList>
    </citation>
    <scope>IDENTIFICATION</scope>
</reference>
<accession>A0A1I7TR13</accession>
<name>A0A1I7TR13_9PELO</name>
<dbReference type="eggNOG" id="ENOG502S0E9">
    <property type="taxonomic scope" value="Eukaryota"/>
</dbReference>
<proteinExistence type="predicted"/>
<dbReference type="WBParaSite" id="Csp11.Scaffold629.g10909.t1">
    <property type="protein sequence ID" value="Csp11.Scaffold629.g10909.t1"/>
    <property type="gene ID" value="Csp11.Scaffold629.g10909"/>
</dbReference>